<evidence type="ECO:0000256" key="2">
    <source>
        <dbReference type="ARBA" id="ARBA00022670"/>
    </source>
</evidence>
<dbReference type="InterPro" id="IPR047272">
    <property type="entry name" value="S49_SppA_C"/>
</dbReference>
<comment type="similarity">
    <text evidence="1">Belongs to the peptidase S49 family.</text>
</comment>
<evidence type="ECO:0000313" key="7">
    <source>
        <dbReference type="Proteomes" id="UP000321046"/>
    </source>
</evidence>
<dbReference type="SUPFAM" id="SSF52096">
    <property type="entry name" value="ClpP/crotonase"/>
    <property type="match status" value="2"/>
</dbReference>
<evidence type="ECO:0000256" key="3">
    <source>
        <dbReference type="ARBA" id="ARBA00022801"/>
    </source>
</evidence>
<feature type="domain" description="Peptidase S49" evidence="5">
    <location>
        <begin position="400"/>
        <end position="548"/>
    </location>
</feature>
<dbReference type="NCBIfam" id="TIGR00706">
    <property type="entry name" value="SppA_dom"/>
    <property type="match status" value="1"/>
</dbReference>
<accession>A0A5C6X5P7</accession>
<dbReference type="Pfam" id="PF01343">
    <property type="entry name" value="Peptidase_S49"/>
    <property type="match status" value="2"/>
</dbReference>
<dbReference type="Proteomes" id="UP000321046">
    <property type="component" value="Unassembled WGS sequence"/>
</dbReference>
<dbReference type="OrthoDB" id="9764363at2"/>
<dbReference type="GO" id="GO:0006508">
    <property type="term" value="P:proteolysis"/>
    <property type="evidence" value="ECO:0007669"/>
    <property type="project" value="UniProtKB-KW"/>
</dbReference>
<keyword evidence="4" id="KW-0720">Serine protease</keyword>
<dbReference type="InterPro" id="IPR002142">
    <property type="entry name" value="Peptidase_S49"/>
</dbReference>
<name>A0A5C6X5P7_9DELT</name>
<organism evidence="6 7">
    <name type="scientific">Lujinxingia vulgaris</name>
    <dbReference type="NCBI Taxonomy" id="2600176"/>
    <lineage>
        <taxon>Bacteria</taxon>
        <taxon>Deltaproteobacteria</taxon>
        <taxon>Bradymonadales</taxon>
        <taxon>Lujinxingiaceae</taxon>
        <taxon>Lujinxingia</taxon>
    </lineage>
</organism>
<evidence type="ECO:0000256" key="1">
    <source>
        <dbReference type="ARBA" id="ARBA00008683"/>
    </source>
</evidence>
<keyword evidence="2" id="KW-0645">Protease</keyword>
<evidence type="ECO:0000256" key="4">
    <source>
        <dbReference type="ARBA" id="ARBA00022825"/>
    </source>
</evidence>
<dbReference type="PANTHER" id="PTHR33209">
    <property type="entry name" value="PROTEASE 4"/>
    <property type="match status" value="1"/>
</dbReference>
<dbReference type="InterPro" id="IPR029045">
    <property type="entry name" value="ClpP/crotonase-like_dom_sf"/>
</dbReference>
<dbReference type="CDD" id="cd07023">
    <property type="entry name" value="S49_Sppa_N_C"/>
    <property type="match status" value="1"/>
</dbReference>
<reference evidence="6 7" key="1">
    <citation type="submission" date="2019-08" db="EMBL/GenBank/DDBJ databases">
        <title>Bradymonadales sp. TMQ2.</title>
        <authorList>
            <person name="Liang Q."/>
        </authorList>
    </citation>
    <scope>NUCLEOTIDE SEQUENCE [LARGE SCALE GENOMIC DNA]</scope>
    <source>
        <strain evidence="6 7">TMQ2</strain>
    </source>
</reference>
<keyword evidence="3" id="KW-0378">Hydrolase</keyword>
<sequence>MPRRARIEAREGRCPCLDARTIPMNCPRQRVALLLATLALLLPSSLVAQPSPSQGVAVPDSSLTTQADSASLEVNPAGLGFVKGSELGYRYLIPSDAFDNVLGSGHAASFALGNGYVGLGGQVQWLKRPELGPELGSYRKYTLGMAVAAPRFFSLGLGVNMFGSRSSERLNDLTTLDVGMQWRIGEHLGLGMMVRDAMPAYLEQDSALPMRLGLGLALRGFEGRLVFDTELYHVRGARLLSVEPRVMGEVYPGLRLFARSAITLDTEREHEPRMVAMSAGAEMSLGLLGTSVAALLSKDTESADVAFNALNGRVWMGNQRRRSVVGSSRRWVRLDLDNSIAEQAISQLFGPSTRSFLNLMEDIDAITNDPTVAGVILGVGNFNLGYGQLWELHQAFQRLHEAGKHSVALMSSTTTAGIYAASAAREVWMLPATPYAPTGLQAELTSYQGLLENLGVEAEFVRIGAYKSAPEAFVNAMPSEEALEQTGEYVEAIYDELTSRIALRRGLEAEAFKAIVDNAPLLPDEALDRGLVDALVYDDELPERMRELFGSGVRVEQGYRPVVIDDEAWGLRPEIAVVYIDGAIIDGGSGRSPLGGSVMTGAASVNATLRQLASNDLVKAVVLRIDSPGGSALASDLIYREVRALARTKPVIASMGNVAASGGYYVAAGADEIFATPNTLTGSIGIFAGKFNFERFASRLGVSSTPVQRGERAGVFSLWRGWSEEELEGVSETMTYLYRLFLTQASAGRPLSADALDKVARGRVWTGTAAKDAKLVDSIGGILDAVRRAEELAGLAPDRAEVTSYGGMSGLPAPQGFGAWLRAFVAADPAASAPRLLDHLPQGAFRRALETVETQALWPLYFEQGQTLMLPSHPLRLH</sequence>
<dbReference type="InterPro" id="IPR047217">
    <property type="entry name" value="S49_SppA_67K_type_N"/>
</dbReference>
<proteinExistence type="inferred from homology"/>
<dbReference type="EMBL" id="VOSL01000147">
    <property type="protein sequence ID" value="TXD31617.1"/>
    <property type="molecule type" value="Genomic_DNA"/>
</dbReference>
<protein>
    <submittedName>
        <fullName evidence="6">Signal peptide peptidase SppA</fullName>
    </submittedName>
</protein>
<dbReference type="Gene3D" id="3.90.226.10">
    <property type="entry name" value="2-enoyl-CoA Hydratase, Chain A, domain 1"/>
    <property type="match status" value="3"/>
</dbReference>
<dbReference type="InterPro" id="IPR004635">
    <property type="entry name" value="Pept_S49_SppA"/>
</dbReference>
<dbReference type="Gene3D" id="6.20.330.10">
    <property type="match status" value="1"/>
</dbReference>
<evidence type="ECO:0000259" key="5">
    <source>
        <dbReference type="Pfam" id="PF01343"/>
    </source>
</evidence>
<dbReference type="CDD" id="cd07018">
    <property type="entry name" value="S49_SppA_67K_type"/>
    <property type="match status" value="1"/>
</dbReference>
<dbReference type="GO" id="GO:0008236">
    <property type="term" value="F:serine-type peptidase activity"/>
    <property type="evidence" value="ECO:0007669"/>
    <property type="project" value="UniProtKB-KW"/>
</dbReference>
<comment type="caution">
    <text evidence="6">The sequence shown here is derived from an EMBL/GenBank/DDBJ whole genome shotgun (WGS) entry which is preliminary data.</text>
</comment>
<dbReference type="AlphaFoldDB" id="A0A5C6X5P7"/>
<evidence type="ECO:0000313" key="6">
    <source>
        <dbReference type="EMBL" id="TXD31617.1"/>
    </source>
</evidence>
<gene>
    <name evidence="6" type="primary">sppA</name>
    <name evidence="6" type="ORF">FRC96_20870</name>
</gene>
<dbReference type="PANTHER" id="PTHR33209:SF1">
    <property type="entry name" value="PEPTIDASE S49 DOMAIN-CONTAINING PROTEIN"/>
    <property type="match status" value="1"/>
</dbReference>
<feature type="domain" description="Peptidase S49" evidence="5">
    <location>
        <begin position="645"/>
        <end position="795"/>
    </location>
</feature>